<evidence type="ECO:0000313" key="22">
    <source>
        <dbReference type="Ensembl" id="ENSACLP00000020179.2"/>
    </source>
</evidence>
<evidence type="ECO:0000256" key="5">
    <source>
        <dbReference type="ARBA" id="ARBA00022729"/>
    </source>
</evidence>
<feature type="transmembrane region" description="Helical" evidence="16">
    <location>
        <begin position="946"/>
        <end position="968"/>
    </location>
</feature>
<reference evidence="22" key="3">
    <citation type="submission" date="2025-08" db="UniProtKB">
        <authorList>
            <consortium name="Ensembl"/>
        </authorList>
    </citation>
    <scope>IDENTIFICATION</scope>
</reference>
<dbReference type="PRINTS" id="PR00249">
    <property type="entry name" value="GPCRSECRETIN"/>
</dbReference>
<keyword evidence="7" id="KW-0297">G-protein coupled receptor</keyword>
<dbReference type="InterPro" id="IPR046338">
    <property type="entry name" value="GAIN_dom_sf"/>
</dbReference>
<reference evidence="23" key="2">
    <citation type="submission" date="2023-03" db="EMBL/GenBank/DDBJ databases">
        <authorList>
            <consortium name="Wellcome Sanger Institute Data Sharing"/>
        </authorList>
    </citation>
    <scope>NUCLEOTIDE SEQUENCE [LARGE SCALE GENOMIC DNA]</scope>
</reference>
<feature type="chain" id="PRO_5044185351" description="Adhesion G-protein coupled receptor G6" evidence="17">
    <location>
        <begin position="38"/>
        <end position="1233"/>
    </location>
</feature>
<feature type="domain" description="Pentraxin (PTX)" evidence="21">
    <location>
        <begin position="155"/>
        <end position="349"/>
    </location>
</feature>
<dbReference type="Pfam" id="PF01825">
    <property type="entry name" value="GPS"/>
    <property type="match status" value="1"/>
</dbReference>
<evidence type="ECO:0000256" key="16">
    <source>
        <dbReference type="SAM" id="Phobius"/>
    </source>
</evidence>
<evidence type="ECO:0000256" key="12">
    <source>
        <dbReference type="ARBA" id="ARBA00023224"/>
    </source>
</evidence>
<dbReference type="PROSITE" id="PS50221">
    <property type="entry name" value="GAIN_B"/>
    <property type="match status" value="1"/>
</dbReference>
<feature type="domain" description="GAIN-B" evidence="19">
    <location>
        <begin position="648"/>
        <end position="829"/>
    </location>
</feature>
<dbReference type="AlphaFoldDB" id="A0A3P8PTG4"/>
<feature type="disulfide bond" evidence="15">
    <location>
        <begin position="96"/>
        <end position="113"/>
    </location>
</feature>
<dbReference type="InterPro" id="IPR057333">
    <property type="entry name" value="SEA_Gpr126"/>
</dbReference>
<evidence type="ECO:0000313" key="23">
    <source>
        <dbReference type="Proteomes" id="UP000265100"/>
    </source>
</evidence>
<dbReference type="FunFam" id="1.20.1070.10:FF:000052">
    <property type="entry name" value="Adhesion G-protein coupled receptor G6"/>
    <property type="match status" value="1"/>
</dbReference>
<dbReference type="InterPro" id="IPR013320">
    <property type="entry name" value="ConA-like_dom_sf"/>
</dbReference>
<dbReference type="GO" id="GO:0043236">
    <property type="term" value="F:laminin binding"/>
    <property type="evidence" value="ECO:0007669"/>
    <property type="project" value="TreeGrafter"/>
</dbReference>
<protein>
    <recommendedName>
        <fullName evidence="13">Adhesion G-protein coupled receptor G6</fullName>
    </recommendedName>
    <alternativeName>
        <fullName evidence="14">G-protein coupled receptor 126</fullName>
    </alternativeName>
</protein>
<dbReference type="GeneTree" id="ENSGT00940000155621"/>
<dbReference type="PROSITE" id="PS51828">
    <property type="entry name" value="PTX_2"/>
    <property type="match status" value="1"/>
</dbReference>
<dbReference type="PANTHER" id="PTHR12011:SF290">
    <property type="entry name" value="ADHESION G-PROTEIN COUPLED RECEPTOR G6"/>
    <property type="match status" value="1"/>
</dbReference>
<evidence type="ECO:0000256" key="7">
    <source>
        <dbReference type="ARBA" id="ARBA00023040"/>
    </source>
</evidence>
<dbReference type="Pfam" id="PF00354">
    <property type="entry name" value="Pentaxin"/>
    <property type="match status" value="1"/>
</dbReference>
<keyword evidence="6 16" id="KW-1133">Transmembrane helix</keyword>
<keyword evidence="9 15" id="KW-1015">Disulfide bond</keyword>
<evidence type="ECO:0000256" key="10">
    <source>
        <dbReference type="ARBA" id="ARBA00023170"/>
    </source>
</evidence>
<feature type="transmembrane region" description="Helical" evidence="16">
    <location>
        <begin position="1042"/>
        <end position="1061"/>
    </location>
</feature>
<name>A0A3P8PTG4_ASTCA</name>
<evidence type="ECO:0000256" key="8">
    <source>
        <dbReference type="ARBA" id="ARBA00023136"/>
    </source>
</evidence>
<keyword evidence="11" id="KW-0325">Glycoprotein</keyword>
<evidence type="ECO:0000259" key="21">
    <source>
        <dbReference type="PROSITE" id="PS51828"/>
    </source>
</evidence>
<keyword evidence="4 16" id="KW-0812">Transmembrane</keyword>
<dbReference type="Gene3D" id="2.60.220.50">
    <property type="match status" value="1"/>
</dbReference>
<keyword evidence="12" id="KW-0807">Transducer</keyword>
<dbReference type="Proteomes" id="UP000265100">
    <property type="component" value="Chromosome 15"/>
</dbReference>
<evidence type="ECO:0000256" key="13">
    <source>
        <dbReference type="ARBA" id="ARBA00069922"/>
    </source>
</evidence>
<feature type="domain" description="G-protein coupled receptors family 2 profile 2" evidence="20">
    <location>
        <begin position="840"/>
        <end position="1090"/>
    </location>
</feature>
<keyword evidence="23" id="KW-1185">Reference proteome</keyword>
<feature type="transmembrane region" description="Helical" evidence="16">
    <location>
        <begin position="842"/>
        <end position="865"/>
    </location>
</feature>
<evidence type="ECO:0000256" key="9">
    <source>
        <dbReference type="ARBA" id="ARBA00023157"/>
    </source>
</evidence>
<feature type="signal peptide" evidence="17">
    <location>
        <begin position="1"/>
        <end position="37"/>
    </location>
</feature>
<dbReference type="Pfam" id="PF00002">
    <property type="entry name" value="7tm_2"/>
    <property type="match status" value="1"/>
</dbReference>
<dbReference type="SUPFAM" id="SSF49899">
    <property type="entry name" value="Concanavalin A-like lectins/glucanases"/>
    <property type="match status" value="1"/>
</dbReference>
<dbReference type="GO" id="GO:0060347">
    <property type="term" value="P:heart trabecula formation"/>
    <property type="evidence" value="ECO:0007669"/>
    <property type="project" value="TreeGrafter"/>
</dbReference>
<dbReference type="SMART" id="SM00303">
    <property type="entry name" value="GPS"/>
    <property type="match status" value="1"/>
</dbReference>
<keyword evidence="5 17" id="KW-0732">Signal</keyword>
<keyword evidence="3" id="KW-1003">Cell membrane</keyword>
<feature type="domain" description="CUB" evidence="18">
    <location>
        <begin position="43"/>
        <end position="151"/>
    </location>
</feature>
<dbReference type="PROSITE" id="PS01180">
    <property type="entry name" value="CUB"/>
    <property type="match status" value="1"/>
</dbReference>
<dbReference type="SMART" id="SM00042">
    <property type="entry name" value="CUB"/>
    <property type="match status" value="1"/>
</dbReference>
<evidence type="ECO:0000256" key="4">
    <source>
        <dbReference type="ARBA" id="ARBA00022692"/>
    </source>
</evidence>
<dbReference type="InterPro" id="IPR000832">
    <property type="entry name" value="GPCR_2_secretin-like"/>
</dbReference>
<dbReference type="GO" id="GO:0022011">
    <property type="term" value="P:myelination in peripheral nervous system"/>
    <property type="evidence" value="ECO:0007669"/>
    <property type="project" value="TreeGrafter"/>
</dbReference>
<dbReference type="InterPro" id="IPR058857">
    <property type="entry name" value="GAIN_ADGRG2/6"/>
</dbReference>
<evidence type="ECO:0000256" key="11">
    <source>
        <dbReference type="ARBA" id="ARBA00023180"/>
    </source>
</evidence>
<dbReference type="InterPro" id="IPR000203">
    <property type="entry name" value="GPS"/>
</dbReference>
<evidence type="ECO:0000256" key="2">
    <source>
        <dbReference type="ARBA" id="ARBA00007343"/>
    </source>
</evidence>
<dbReference type="SUPFAM" id="SSF49854">
    <property type="entry name" value="Spermadhesin, CUB domain"/>
    <property type="match status" value="1"/>
</dbReference>
<dbReference type="InterPro" id="IPR000859">
    <property type="entry name" value="CUB_dom"/>
</dbReference>
<dbReference type="SUPFAM" id="SSF81321">
    <property type="entry name" value="Family A G protein-coupled receptor-like"/>
    <property type="match status" value="1"/>
</dbReference>
<sequence>METFRGEGGGGRGGRWRLRHVVPVVLLWMTLHRHVLGCASTNCNLVLTEAQGEITSPCYPQRYPNSYNCRWIMQAPTGFIIQLSFLDFELEEAPGCIYDWVKVNTGSAEVVFCGLTANGLTLNSTGNQMVLSFTSDFSVQKKGFRVSFQHVAVALRNQKIKMSSGVGQITKVANSVSIPALSQLTICFEVERTSLKQKEWIFTYSKDSSAMLLSLGSDGTGMKMVVDGVVCPIDNIILPSDFTNSMKSFCVLWTSSNGRVAVYFNGNYLAKTCSSSTGHSVQAGGEFRIGSQQQSFDGNIYNLRLWNYAMSIQELGALKCDHVGNVIDWDNSYWTIPASLAQTNTSLSCSVFPVSNATLNNNCDPSALGCPAVSSPATSSTDSTNTIYTTNANTHDEQFYRFEFVVDDSRSQTTRETLKSAVALWLNQTFQDWIHKVYVGNISVQLSPQTAGNLSSYECRGLLVYTEIINKNLSLIDDASARLRQGSVSEGVEIQSASVEVKQIENCPYDPPWPETRPTVTEYQPCFPNKKWRTCLISSMNYSSYWSDPDSSNCTDIDSIQVSAENASDVAEQLKAFTNNKLNEKEVSKVVSKVEQLVNVSKINFTLASSIVTIISNVMSGSATVPAASDKALKTVDELVQKIQFDGPSIQINSKNLAVGILALNTTMFNETTLSAFMSPNKSDPQIDFKSKRPNPLAQVTLPASLLSRVSHAEADTPSRISFMFFNSPSFFQKKAENELISYVVASSVVNVPIHNLRDPVRIEIAHRSDPARGTLDCVFWNFTKNDGTGDWSKEGCKKNSTESTANKTVCLCDHLTHFGVLLDISQTSPSIDEKNNNILTFISYIGCGISAIFSAATLLTYIAFEKLRRDYPSKILMNLSTSLLFLNMVFLLDSWLSTMKNDGLCKAVAIFLHYFLLTSFTWMGLESVHMYIALVKVFNTYIRRYILKFCIVGWGLPAVLVVIVAAVEKDAYKAVEYKGGSKFCWITNDAVFYTTCVGYFCLVFLLNMAMFVVVMLQICGRNGKRSNRTLRKEVLRNLRSAISLTFLLGMTWGFAFFAWGPVKLTFMYLFSIFNSLQGLFIFIFHCALKENVQKQWKRYLCCGRFKLSDNSDWSKTATNNTKKVSSDNLGKSLSSSSFGSTTANWTSKAKATLNPFKRHSNTAKYYSKQTNPKCISSSCSSSEVEPNSSSSSSSILPVSQMIDKVKGYCSTHSDNFCKNIIMPDTCTHCTRF</sequence>
<reference evidence="22" key="4">
    <citation type="submission" date="2025-09" db="UniProtKB">
        <authorList>
            <consortium name="Ensembl"/>
        </authorList>
    </citation>
    <scope>IDENTIFICATION</scope>
</reference>
<feature type="transmembrane region" description="Helical" evidence="16">
    <location>
        <begin position="877"/>
        <end position="896"/>
    </location>
</feature>
<dbReference type="InterPro" id="IPR035914">
    <property type="entry name" value="Sperma_CUB_dom_sf"/>
</dbReference>
<dbReference type="Pfam" id="PF00431">
    <property type="entry name" value="CUB"/>
    <property type="match status" value="1"/>
</dbReference>
<feature type="transmembrane region" description="Helical" evidence="16">
    <location>
        <begin position="1067"/>
        <end position="1089"/>
    </location>
</feature>
<dbReference type="GO" id="GO:0007166">
    <property type="term" value="P:cell surface receptor signaling pathway"/>
    <property type="evidence" value="ECO:0007669"/>
    <property type="project" value="InterPro"/>
</dbReference>
<dbReference type="PROSITE" id="PS50261">
    <property type="entry name" value="G_PROTEIN_RECEP_F2_4"/>
    <property type="match status" value="1"/>
</dbReference>
<dbReference type="Gene3D" id="2.60.120.290">
    <property type="entry name" value="Spermadhesin, CUB domain"/>
    <property type="match status" value="1"/>
</dbReference>
<dbReference type="Ensembl" id="ENSACLT00000020643.2">
    <property type="protein sequence ID" value="ENSACLP00000020179.2"/>
    <property type="gene ID" value="ENSACLG00000013577.2"/>
</dbReference>
<evidence type="ECO:0000259" key="19">
    <source>
        <dbReference type="PROSITE" id="PS50221"/>
    </source>
</evidence>
<dbReference type="GO" id="GO:0004930">
    <property type="term" value="F:G protein-coupled receptor activity"/>
    <property type="evidence" value="ECO:0007669"/>
    <property type="project" value="UniProtKB-KW"/>
</dbReference>
<keyword evidence="8 16" id="KW-0472">Membrane</keyword>
<feature type="transmembrane region" description="Helical" evidence="16">
    <location>
        <begin position="998"/>
        <end position="1021"/>
    </location>
</feature>
<dbReference type="GO" id="GO:0007189">
    <property type="term" value="P:adenylate cyclase-activating G protein-coupled receptor signaling pathway"/>
    <property type="evidence" value="ECO:0007669"/>
    <property type="project" value="TreeGrafter"/>
</dbReference>
<dbReference type="InterPro" id="IPR057244">
    <property type="entry name" value="GAIN_B"/>
</dbReference>
<dbReference type="CDD" id="cd00041">
    <property type="entry name" value="CUB"/>
    <property type="match status" value="1"/>
</dbReference>
<evidence type="ECO:0000256" key="15">
    <source>
        <dbReference type="PROSITE-ProRule" id="PRU00059"/>
    </source>
</evidence>
<dbReference type="Gene3D" id="2.60.120.200">
    <property type="match status" value="1"/>
</dbReference>
<gene>
    <name evidence="22" type="primary">ADGRG6</name>
</gene>
<evidence type="ECO:0000256" key="1">
    <source>
        <dbReference type="ARBA" id="ARBA00004651"/>
    </source>
</evidence>
<dbReference type="GO" id="GO:0005886">
    <property type="term" value="C:plasma membrane"/>
    <property type="evidence" value="ECO:0007669"/>
    <property type="project" value="UniProtKB-SubCell"/>
</dbReference>
<comment type="similarity">
    <text evidence="2">Belongs to the G-protein coupled receptor 2 family. Adhesion G-protein coupled receptor (ADGR) subfamily.</text>
</comment>
<dbReference type="PROSITE" id="PS00650">
    <property type="entry name" value="G_PROTEIN_RECEP_F2_2"/>
    <property type="match status" value="1"/>
</dbReference>
<dbReference type="Bgee" id="ENSACLG00000013577">
    <property type="expression patterns" value="Expressed in muscle tissue and 3 other cell types or tissues"/>
</dbReference>
<evidence type="ECO:0000256" key="6">
    <source>
        <dbReference type="ARBA" id="ARBA00022989"/>
    </source>
</evidence>
<evidence type="ECO:0000256" key="17">
    <source>
        <dbReference type="SAM" id="SignalP"/>
    </source>
</evidence>
<dbReference type="PANTHER" id="PTHR12011">
    <property type="entry name" value="ADHESION G-PROTEIN COUPLED RECEPTOR"/>
    <property type="match status" value="1"/>
</dbReference>
<accession>A0A3P8PTG4</accession>
<dbReference type="InterPro" id="IPR017981">
    <property type="entry name" value="GPCR_2-like_7TM"/>
</dbReference>
<dbReference type="Pfam" id="PF26574">
    <property type="entry name" value="GAIN_ADGRG2"/>
    <property type="match status" value="1"/>
</dbReference>
<feature type="transmembrane region" description="Helical" evidence="16">
    <location>
        <begin position="908"/>
        <end position="926"/>
    </location>
</feature>
<reference evidence="22 23" key="1">
    <citation type="submission" date="2018-05" db="EMBL/GenBank/DDBJ databases">
        <authorList>
            <person name="Datahose"/>
        </authorList>
    </citation>
    <scope>NUCLEOTIDE SEQUENCE</scope>
</reference>
<organism evidence="22 23">
    <name type="scientific">Astatotilapia calliptera</name>
    <name type="common">Eastern happy</name>
    <name type="synonym">Chromis callipterus</name>
    <dbReference type="NCBI Taxonomy" id="8154"/>
    <lineage>
        <taxon>Eukaryota</taxon>
        <taxon>Metazoa</taxon>
        <taxon>Chordata</taxon>
        <taxon>Craniata</taxon>
        <taxon>Vertebrata</taxon>
        <taxon>Euteleostomi</taxon>
        <taxon>Actinopterygii</taxon>
        <taxon>Neopterygii</taxon>
        <taxon>Teleostei</taxon>
        <taxon>Neoteleostei</taxon>
        <taxon>Acanthomorphata</taxon>
        <taxon>Ovalentaria</taxon>
        <taxon>Cichlomorphae</taxon>
        <taxon>Cichliformes</taxon>
        <taxon>Cichlidae</taxon>
        <taxon>African cichlids</taxon>
        <taxon>Pseudocrenilabrinae</taxon>
        <taxon>Haplochromini</taxon>
        <taxon>Astatotilapia</taxon>
    </lineage>
</organism>
<dbReference type="InterPro" id="IPR017983">
    <property type="entry name" value="GPCR_2_secretin-like_CS"/>
</dbReference>
<evidence type="ECO:0000256" key="3">
    <source>
        <dbReference type="ARBA" id="ARBA00022475"/>
    </source>
</evidence>
<keyword evidence="10" id="KW-0675">Receptor</keyword>
<comment type="caution">
    <text evidence="15">Lacks conserved residue(s) required for the propagation of feature annotation.</text>
</comment>
<comment type="subcellular location">
    <subcellularLocation>
        <location evidence="1">Cell membrane</location>
        <topology evidence="1">Multi-pass membrane protein</topology>
    </subcellularLocation>
</comment>
<evidence type="ECO:0000256" key="14">
    <source>
        <dbReference type="ARBA" id="ARBA00082039"/>
    </source>
</evidence>
<proteinExistence type="inferred from homology"/>
<dbReference type="InterPro" id="IPR001759">
    <property type="entry name" value="PTX_dom"/>
</dbReference>
<dbReference type="FunFam" id="2.60.120.290:FF:000013">
    <property type="entry name" value="Membrane frizzled-related protein"/>
    <property type="match status" value="1"/>
</dbReference>
<dbReference type="SMART" id="SM00159">
    <property type="entry name" value="PTX"/>
    <property type="match status" value="1"/>
</dbReference>
<dbReference type="Gene3D" id="1.20.1070.10">
    <property type="entry name" value="Rhodopsin 7-helix transmembrane proteins"/>
    <property type="match status" value="1"/>
</dbReference>
<evidence type="ECO:0000259" key="18">
    <source>
        <dbReference type="PROSITE" id="PS01180"/>
    </source>
</evidence>
<dbReference type="Pfam" id="PF25307">
    <property type="entry name" value="SEA_Gpr126"/>
    <property type="match status" value="1"/>
</dbReference>
<evidence type="ECO:0000259" key="20">
    <source>
        <dbReference type="PROSITE" id="PS50261"/>
    </source>
</evidence>